<dbReference type="Proteomes" id="UP000230052">
    <property type="component" value="Unassembled WGS sequence"/>
</dbReference>
<comment type="similarity">
    <text evidence="2 7">Belongs to the FPP/GGPP synthase family.</text>
</comment>
<dbReference type="PANTHER" id="PTHR43281">
    <property type="entry name" value="FARNESYL DIPHOSPHATE SYNTHASE"/>
    <property type="match status" value="1"/>
</dbReference>
<dbReference type="InterPro" id="IPR008949">
    <property type="entry name" value="Isoprenoid_synthase_dom_sf"/>
</dbReference>
<dbReference type="Gene3D" id="1.10.600.10">
    <property type="entry name" value="Farnesyl Diphosphate Synthase"/>
    <property type="match status" value="1"/>
</dbReference>
<evidence type="ECO:0000313" key="9">
    <source>
        <dbReference type="Proteomes" id="UP000230052"/>
    </source>
</evidence>
<dbReference type="GO" id="GO:0004659">
    <property type="term" value="F:prenyltransferase activity"/>
    <property type="evidence" value="ECO:0007669"/>
    <property type="project" value="InterPro"/>
</dbReference>
<evidence type="ECO:0000256" key="2">
    <source>
        <dbReference type="ARBA" id="ARBA00006706"/>
    </source>
</evidence>
<evidence type="ECO:0000256" key="3">
    <source>
        <dbReference type="ARBA" id="ARBA00022679"/>
    </source>
</evidence>
<dbReference type="GO" id="GO:0016114">
    <property type="term" value="P:terpenoid biosynthetic process"/>
    <property type="evidence" value="ECO:0007669"/>
    <property type="project" value="UniProtKB-ARBA"/>
</dbReference>
<comment type="cofactor">
    <cofactor evidence="1">
        <name>Mg(2+)</name>
        <dbReference type="ChEBI" id="CHEBI:18420"/>
    </cofactor>
</comment>
<evidence type="ECO:0000256" key="6">
    <source>
        <dbReference type="ARBA" id="ARBA00023229"/>
    </source>
</evidence>
<dbReference type="PROSITE" id="PS00723">
    <property type="entry name" value="POLYPRENYL_SYNTHASE_1"/>
    <property type="match status" value="1"/>
</dbReference>
<keyword evidence="5" id="KW-0460">Magnesium</keyword>
<keyword evidence="6" id="KW-0414">Isoprene biosynthesis</keyword>
<name>A0A2J0KVR8_9BACT</name>
<evidence type="ECO:0008006" key="10">
    <source>
        <dbReference type="Google" id="ProtNLM"/>
    </source>
</evidence>
<evidence type="ECO:0000256" key="1">
    <source>
        <dbReference type="ARBA" id="ARBA00001946"/>
    </source>
</evidence>
<dbReference type="SUPFAM" id="SSF48576">
    <property type="entry name" value="Terpenoid synthases"/>
    <property type="match status" value="1"/>
</dbReference>
<evidence type="ECO:0000313" key="8">
    <source>
        <dbReference type="EMBL" id="PIU41424.1"/>
    </source>
</evidence>
<dbReference type="InterPro" id="IPR000092">
    <property type="entry name" value="Polyprenyl_synt"/>
</dbReference>
<keyword evidence="4" id="KW-0479">Metal-binding</keyword>
<dbReference type="PANTHER" id="PTHR43281:SF1">
    <property type="entry name" value="FARNESYL DIPHOSPHATE SYNTHASE"/>
    <property type="match status" value="1"/>
</dbReference>
<evidence type="ECO:0000256" key="4">
    <source>
        <dbReference type="ARBA" id="ARBA00022723"/>
    </source>
</evidence>
<dbReference type="SFLD" id="SFLDG01017">
    <property type="entry name" value="Polyprenyl_Transferase_Like"/>
    <property type="match status" value="1"/>
</dbReference>
<reference evidence="8 9" key="1">
    <citation type="submission" date="2017-09" db="EMBL/GenBank/DDBJ databases">
        <title>Depth-based differentiation of microbial function through sediment-hosted aquifers and enrichment of novel symbionts in the deep terrestrial subsurface.</title>
        <authorList>
            <person name="Probst A.J."/>
            <person name="Ladd B."/>
            <person name="Jarett J.K."/>
            <person name="Geller-Mcgrath D.E."/>
            <person name="Sieber C.M."/>
            <person name="Emerson J.B."/>
            <person name="Anantharaman K."/>
            <person name="Thomas B.C."/>
            <person name="Malmstrom R."/>
            <person name="Stieglmeier M."/>
            <person name="Klingl A."/>
            <person name="Woyke T."/>
            <person name="Ryan C.M."/>
            <person name="Banfield J.F."/>
        </authorList>
    </citation>
    <scope>NUCLEOTIDE SEQUENCE [LARGE SCALE GENOMIC DNA]</scope>
    <source>
        <strain evidence="8">CG07_land_8_20_14_0_80_42_15</strain>
    </source>
</reference>
<dbReference type="EMBL" id="PEWV01000058">
    <property type="protein sequence ID" value="PIU41424.1"/>
    <property type="molecule type" value="Genomic_DNA"/>
</dbReference>
<dbReference type="SFLD" id="SFLDS00005">
    <property type="entry name" value="Isoprenoid_Synthase_Type_I"/>
    <property type="match status" value="1"/>
</dbReference>
<proteinExistence type="inferred from homology"/>
<protein>
    <recommendedName>
        <fullName evidence="10">Polyprenyl synthetase</fullName>
    </recommendedName>
</protein>
<accession>A0A2J0KVR8</accession>
<organism evidence="8 9">
    <name type="scientific">Candidatus Aquitaenariimonas noxiae</name>
    <dbReference type="NCBI Taxonomy" id="1974741"/>
    <lineage>
        <taxon>Bacteria</taxon>
        <taxon>Pseudomonadati</taxon>
        <taxon>Candidatus Omnitrophota</taxon>
        <taxon>Candidatus Aquitaenariimonas</taxon>
    </lineage>
</organism>
<gene>
    <name evidence="8" type="ORF">COS99_05485</name>
</gene>
<sequence>MNIKGYLNKKAALVDKNLDKFLPSSKTYPKVIHEAMRYSVFSGGKRVRPILAIEAAGACGGKLSDVMHTACALELIHTYSIIHDDLPAMDDDDYRRGKPTLHKKFDEAIAILAGDALLSLSFNLIAGGKHISRQNRIIREVSKAIGTFGMIGGQVMDIAKEKKDGFILKYIHATKTASLLAVSARSGAIAAGAGKKDEDNLANFGKYLGLSFQIIDDILDKEDYYTLFGKKRSLTDARILVKKAEDSLKPFGKKADTLKEIAMFLLAREK</sequence>
<dbReference type="PROSITE" id="PS00444">
    <property type="entry name" value="POLYPRENYL_SYNTHASE_2"/>
    <property type="match status" value="1"/>
</dbReference>
<dbReference type="AlphaFoldDB" id="A0A2J0KVR8"/>
<dbReference type="CDD" id="cd00685">
    <property type="entry name" value="Trans_IPPS_HT"/>
    <property type="match status" value="1"/>
</dbReference>
<evidence type="ECO:0000256" key="5">
    <source>
        <dbReference type="ARBA" id="ARBA00022842"/>
    </source>
</evidence>
<dbReference type="FunFam" id="1.10.600.10:FF:000001">
    <property type="entry name" value="Geranylgeranyl diphosphate synthase"/>
    <property type="match status" value="1"/>
</dbReference>
<comment type="caution">
    <text evidence="8">The sequence shown here is derived from an EMBL/GenBank/DDBJ whole genome shotgun (WGS) entry which is preliminary data.</text>
</comment>
<dbReference type="InterPro" id="IPR033749">
    <property type="entry name" value="Polyprenyl_synt_CS"/>
</dbReference>
<dbReference type="Pfam" id="PF00348">
    <property type="entry name" value="polyprenyl_synt"/>
    <property type="match status" value="1"/>
</dbReference>
<evidence type="ECO:0000256" key="7">
    <source>
        <dbReference type="RuleBase" id="RU004466"/>
    </source>
</evidence>
<dbReference type="GO" id="GO:0046872">
    <property type="term" value="F:metal ion binding"/>
    <property type="evidence" value="ECO:0007669"/>
    <property type="project" value="UniProtKB-KW"/>
</dbReference>
<keyword evidence="3 7" id="KW-0808">Transferase</keyword>